<feature type="region of interest" description="Disordered" evidence="2">
    <location>
        <begin position="679"/>
        <end position="721"/>
    </location>
</feature>
<feature type="compositionally biased region" description="Low complexity" evidence="2">
    <location>
        <begin position="686"/>
        <end position="701"/>
    </location>
</feature>
<organism evidence="4 5">
    <name type="scientific">Chaetoceros tenuissimus</name>
    <dbReference type="NCBI Taxonomy" id="426638"/>
    <lineage>
        <taxon>Eukaryota</taxon>
        <taxon>Sar</taxon>
        <taxon>Stramenopiles</taxon>
        <taxon>Ochrophyta</taxon>
        <taxon>Bacillariophyta</taxon>
        <taxon>Coscinodiscophyceae</taxon>
        <taxon>Chaetocerotophycidae</taxon>
        <taxon>Chaetocerotales</taxon>
        <taxon>Chaetocerotaceae</taxon>
        <taxon>Chaetoceros</taxon>
    </lineage>
</organism>
<evidence type="ECO:0000256" key="1">
    <source>
        <dbReference type="ARBA" id="ARBA00022737"/>
    </source>
</evidence>
<keyword evidence="5" id="KW-1185">Reference proteome</keyword>
<proteinExistence type="predicted"/>
<feature type="compositionally biased region" description="Low complexity" evidence="2">
    <location>
        <begin position="295"/>
        <end position="323"/>
    </location>
</feature>
<evidence type="ECO:0000313" key="4">
    <source>
        <dbReference type="EMBL" id="GFH59660.1"/>
    </source>
</evidence>
<feature type="region of interest" description="Disordered" evidence="2">
    <location>
        <begin position="251"/>
        <end position="375"/>
    </location>
</feature>
<dbReference type="InterPro" id="IPR056597">
    <property type="entry name" value="ARM_LRRK2"/>
</dbReference>
<gene>
    <name evidence="4" type="ORF">CTEN210_16136</name>
</gene>
<name>A0AAD3HDJ3_9STRA</name>
<dbReference type="Pfam" id="PF23744">
    <property type="entry name" value="ARM_LRRK2"/>
    <property type="match status" value="1"/>
</dbReference>
<protein>
    <recommendedName>
        <fullName evidence="3">LRRK2 ARM repeat domain-containing protein</fullName>
    </recommendedName>
</protein>
<feature type="compositionally biased region" description="Polar residues" evidence="2">
    <location>
        <begin position="31"/>
        <end position="47"/>
    </location>
</feature>
<feature type="compositionally biased region" description="Low complexity" evidence="2">
    <location>
        <begin position="97"/>
        <end position="129"/>
    </location>
</feature>
<feature type="compositionally biased region" description="Basic residues" evidence="2">
    <location>
        <begin position="325"/>
        <end position="335"/>
    </location>
</feature>
<keyword evidence="1" id="KW-0677">Repeat</keyword>
<dbReference type="Proteomes" id="UP001054902">
    <property type="component" value="Unassembled WGS sequence"/>
</dbReference>
<reference evidence="4 5" key="1">
    <citation type="journal article" date="2021" name="Sci. Rep.">
        <title>The genome of the diatom Chaetoceros tenuissimus carries an ancient integrated fragment of an extant virus.</title>
        <authorList>
            <person name="Hongo Y."/>
            <person name="Kimura K."/>
            <person name="Takaki Y."/>
            <person name="Yoshida Y."/>
            <person name="Baba S."/>
            <person name="Kobayashi G."/>
            <person name="Nagasaki K."/>
            <person name="Hano T."/>
            <person name="Tomaru Y."/>
        </authorList>
    </citation>
    <scope>NUCLEOTIDE SEQUENCE [LARGE SCALE GENOMIC DNA]</scope>
    <source>
        <strain evidence="4 5">NIES-3715</strain>
    </source>
</reference>
<dbReference type="PANTHER" id="PTHR22895:SF0">
    <property type="entry name" value="ARMADILLO REPEAT-CONTAINING PROTEIN 6"/>
    <property type="match status" value="1"/>
</dbReference>
<evidence type="ECO:0000313" key="5">
    <source>
        <dbReference type="Proteomes" id="UP001054902"/>
    </source>
</evidence>
<dbReference type="AlphaFoldDB" id="A0AAD3HDJ3"/>
<sequence length="1089" mass="119955">MKTTKEIKATTRDVEEVTGSLGESLSLEADVSTSSQRLNTSSDQIDTVTRVPPPSSYGFEASKLKAKTSVKQDKGAHNHRRRATASDSIGSSGGGSNQSASNGSSSNGNSNATSQNSRNVVTNTNTSSSSEDRGSSSNTWSDRKMETHMVEQEHEVGINHNTSQHQDTINMNGGDFSHSRRLSGHHRPHKLPHVVQHETLNQCQHEILEGDLDDDPEDLSGSIKQSCMIDSAEMASDKTDLLNEACPDFDSMHSFKRKRPKKLSLDKPQDQFAPITQRRNSKNSTEENLADDSGYDASASSNDASGNSSPSVSSSESSRPVSSHRLSKRRSKTLHKSNQNDCKESSSDLADFSSGVSSEFSPSGSPDSLFEDSEEAGIAKPEPIIAPKPQNNFASTPFASAASEASVALYSPRNTIRSAMRAKKMMFSNKQAAKSTENESTDGNISAPRTYSLPDTWSFVERQLQRKMNFELLLKKKTNEEYFNELNANFQSAVKRIRHLDSNSSISSIKSALTTASYSNENAVNCFTYIKGDPTIYDVGVDVMSKILTFLKPTDVYSMMTMPISKTFRATFSVPQNLWKILCLSEPFNAKVDRGKDGSDDSISSYPICKNLEVKHALGRYRLLYSSFVKCVKYLDRVKEDSKNGRTPAGTYDSDENSVHSYADNSSLQQFFAEAHRLKRKERSNADSNDSSNSSQNSEDNGPPAKKNKNEEGEQKKPKAKVKFGVSKLTNNLLAPVHSAGVAGNVGLPWSCAIYSVVNWMVAFADVSGIQLMCLKVLPDLLVDEQQRMSAQHAGLTDIVLRAMVLFPDNVKIHTSAFHTLVLLARPLGGKEGMLFHSAMVRANGIFNIGSSTGKSGIAIMLDSMKRFVDNEDLQAMSCWSMVNIALIPSQKVVLVRLGGISAAANAMVNHPYNAEVQFRALFALINLVIPSQNLSSNATEEHEIDEQVAGMNQDSETEMIDESLEQVTNLVVVAMKNFCSNESILNRACLVLHNLSLNDTYHRVLLLTPNCYQMLEWCIENYKHDNVLQQSARGTLQRLQQSISSKRSLRREFEESLLAQRQHALESARLDAALLKPFAELGQNNRNV</sequence>
<accession>A0AAD3HDJ3</accession>
<feature type="compositionally biased region" description="Basic and acidic residues" evidence="2">
    <location>
        <begin position="141"/>
        <end position="153"/>
    </location>
</feature>
<dbReference type="EMBL" id="BLLK01000069">
    <property type="protein sequence ID" value="GFH59660.1"/>
    <property type="molecule type" value="Genomic_DNA"/>
</dbReference>
<dbReference type="Gene3D" id="1.25.10.10">
    <property type="entry name" value="Leucine-rich Repeat Variant"/>
    <property type="match status" value="1"/>
</dbReference>
<dbReference type="InterPro" id="IPR011989">
    <property type="entry name" value="ARM-like"/>
</dbReference>
<feature type="region of interest" description="Disordered" evidence="2">
    <location>
        <begin position="1"/>
        <end position="153"/>
    </location>
</feature>
<comment type="caution">
    <text evidence="4">The sequence shown here is derived from an EMBL/GenBank/DDBJ whole genome shotgun (WGS) entry which is preliminary data.</text>
</comment>
<feature type="compositionally biased region" description="Basic and acidic residues" evidence="2">
    <location>
        <begin position="708"/>
        <end position="717"/>
    </location>
</feature>
<dbReference type="SUPFAM" id="SSF48371">
    <property type="entry name" value="ARM repeat"/>
    <property type="match status" value="1"/>
</dbReference>
<dbReference type="InterPro" id="IPR016024">
    <property type="entry name" value="ARM-type_fold"/>
</dbReference>
<dbReference type="PANTHER" id="PTHR22895">
    <property type="entry name" value="ARMADILLO REPEAT-CONTAINING PROTEIN 6"/>
    <property type="match status" value="1"/>
</dbReference>
<feature type="compositionally biased region" description="Basic and acidic residues" evidence="2">
    <location>
        <begin position="1"/>
        <end position="15"/>
    </location>
</feature>
<evidence type="ECO:0000256" key="2">
    <source>
        <dbReference type="SAM" id="MobiDB-lite"/>
    </source>
</evidence>
<feature type="domain" description="LRRK2 ARM repeat" evidence="3">
    <location>
        <begin position="756"/>
        <end position="948"/>
    </location>
</feature>
<evidence type="ECO:0000259" key="3">
    <source>
        <dbReference type="Pfam" id="PF23744"/>
    </source>
</evidence>
<feature type="compositionally biased region" description="Low complexity" evidence="2">
    <location>
        <begin position="351"/>
        <end position="368"/>
    </location>
</feature>